<evidence type="ECO:0000313" key="16">
    <source>
        <dbReference type="Proteomes" id="UP000032233"/>
    </source>
</evidence>
<feature type="region of interest" description="Disordered" evidence="13">
    <location>
        <begin position="281"/>
        <end position="323"/>
    </location>
</feature>
<dbReference type="GO" id="GO:0004222">
    <property type="term" value="F:metalloendopeptidase activity"/>
    <property type="evidence" value="ECO:0007669"/>
    <property type="project" value="UniProtKB-UniRule"/>
</dbReference>
<comment type="cofactor">
    <cofactor evidence="12">
        <name>Zn(2+)</name>
        <dbReference type="ChEBI" id="CHEBI:29105"/>
    </cofactor>
    <text evidence="12">Binds 1 zinc ion per subunit.</text>
</comment>
<evidence type="ECO:0000256" key="3">
    <source>
        <dbReference type="ARBA" id="ARBA00022475"/>
    </source>
</evidence>
<feature type="transmembrane region" description="Helical" evidence="12">
    <location>
        <begin position="140"/>
        <end position="164"/>
    </location>
</feature>
<feature type="active site" evidence="12">
    <location>
        <position position="131"/>
    </location>
</feature>
<sequence>MNRVKTVLFLGLLTGVLVAIGGAVGGSQGMVIALVIAAAMNFFSYWYSDKMVLKFYRARPVDMASAPELYSLVRELSGRAGLPMPRVCIIDDPTPNAFATGRNPDNAVVAVTTGILRILDQRELRGVLSHELAHVKDRDILISSVAATLAGAVMVLANIARFSLFFGGTDDDDDSGLGIIGVILISILAPLAAMLVQMAVSRSREYLADAEGAKISGDPRGLSSALARLENANRAQPMAHATPQTAHMFIVNPLSAQGMANLFSTHPPISERITRLNNMAPGGGADYRPQKEAGNRVQDRIVTPPPPPPSGDARGMGGKIDWS</sequence>
<dbReference type="InterPro" id="IPR050083">
    <property type="entry name" value="HtpX_protease"/>
</dbReference>
<comment type="subcellular location">
    <subcellularLocation>
        <location evidence="1 12">Cell membrane</location>
        <topology evidence="1 12">Multi-pass membrane protein</topology>
    </subcellularLocation>
</comment>
<dbReference type="RefSeq" id="WP_044350602.1">
    <property type="nucleotide sequence ID" value="NZ_AZAC01000031.1"/>
</dbReference>
<dbReference type="InParanoid" id="A0A0D2GC86"/>
<dbReference type="NCBIfam" id="NF002826">
    <property type="entry name" value="PRK03001.1"/>
    <property type="match status" value="1"/>
</dbReference>
<reference evidence="15 16" key="1">
    <citation type="submission" date="2013-11" db="EMBL/GenBank/DDBJ databases">
        <title>Metagenomic analysis of a methanogenic consortium involved in long chain n-alkane degradation.</title>
        <authorList>
            <person name="Davidova I.A."/>
            <person name="Callaghan A.V."/>
            <person name="Wawrik B."/>
            <person name="Pruitt S."/>
            <person name="Marks C."/>
            <person name="Duncan K.E."/>
            <person name="Suflita J.M."/>
        </authorList>
    </citation>
    <scope>NUCLEOTIDE SEQUENCE [LARGE SCALE GENOMIC DNA]</scope>
    <source>
        <strain evidence="15 16">SPR</strain>
    </source>
</reference>
<dbReference type="EMBL" id="AZAC01000031">
    <property type="protein sequence ID" value="KIX12487.1"/>
    <property type="molecule type" value="Genomic_DNA"/>
</dbReference>
<evidence type="ECO:0000256" key="7">
    <source>
        <dbReference type="ARBA" id="ARBA00022801"/>
    </source>
</evidence>
<dbReference type="HAMAP" id="MF_00188">
    <property type="entry name" value="Pept_M48_protease_HtpX"/>
    <property type="match status" value="1"/>
</dbReference>
<evidence type="ECO:0000256" key="13">
    <source>
        <dbReference type="SAM" id="MobiDB-lite"/>
    </source>
</evidence>
<dbReference type="FunCoup" id="A0A0D2GC86">
    <property type="interactions" value="312"/>
</dbReference>
<evidence type="ECO:0000256" key="4">
    <source>
        <dbReference type="ARBA" id="ARBA00022670"/>
    </source>
</evidence>
<dbReference type="Pfam" id="PF01435">
    <property type="entry name" value="Peptidase_M48"/>
    <property type="match status" value="1"/>
</dbReference>
<keyword evidence="11 12" id="KW-0472">Membrane</keyword>
<dbReference type="OrthoDB" id="15218at2"/>
<dbReference type="GO" id="GO:0005886">
    <property type="term" value="C:plasma membrane"/>
    <property type="evidence" value="ECO:0007669"/>
    <property type="project" value="UniProtKB-SubCell"/>
</dbReference>
<feature type="binding site" evidence="12">
    <location>
        <position position="205"/>
    </location>
    <ligand>
        <name>Zn(2+)</name>
        <dbReference type="ChEBI" id="CHEBI:29105"/>
        <note>catalytic</note>
    </ligand>
</feature>
<feature type="transmembrane region" description="Helical" evidence="12">
    <location>
        <begin position="176"/>
        <end position="196"/>
    </location>
</feature>
<evidence type="ECO:0000256" key="6">
    <source>
        <dbReference type="ARBA" id="ARBA00022723"/>
    </source>
</evidence>
<evidence type="ECO:0000256" key="12">
    <source>
        <dbReference type="HAMAP-Rule" id="MF_00188"/>
    </source>
</evidence>
<evidence type="ECO:0000256" key="1">
    <source>
        <dbReference type="ARBA" id="ARBA00004651"/>
    </source>
</evidence>
<keyword evidence="16" id="KW-1185">Reference proteome</keyword>
<dbReference type="CDD" id="cd07336">
    <property type="entry name" value="M48B_HtpX_like"/>
    <property type="match status" value="1"/>
</dbReference>
<gene>
    <name evidence="12" type="primary">htpX</name>
    <name evidence="15" type="ORF">X474_18865</name>
</gene>
<keyword evidence="4 12" id="KW-0645">Protease</keyword>
<feature type="compositionally biased region" description="Basic and acidic residues" evidence="13">
    <location>
        <begin position="288"/>
        <end position="299"/>
    </location>
</feature>
<dbReference type="AlphaFoldDB" id="A0A0D2GC86"/>
<dbReference type="GO" id="GO:0006508">
    <property type="term" value="P:proteolysis"/>
    <property type="evidence" value="ECO:0007669"/>
    <property type="project" value="UniProtKB-KW"/>
</dbReference>
<dbReference type="Proteomes" id="UP000032233">
    <property type="component" value="Unassembled WGS sequence"/>
</dbReference>
<dbReference type="Gene3D" id="3.30.2010.10">
    <property type="entry name" value="Metalloproteases ('zincins'), catalytic domain"/>
    <property type="match status" value="1"/>
</dbReference>
<feature type="transmembrane region" description="Helical" evidence="12">
    <location>
        <begin position="31"/>
        <end position="48"/>
    </location>
</feature>
<accession>A0A0D2GC86</accession>
<feature type="domain" description="Peptidase M48" evidence="14">
    <location>
        <begin position="66"/>
        <end position="279"/>
    </location>
</feature>
<feature type="compositionally biased region" description="Gly residues" evidence="13">
    <location>
        <begin position="314"/>
        <end position="323"/>
    </location>
</feature>
<feature type="binding site" evidence="12">
    <location>
        <position position="130"/>
    </location>
    <ligand>
        <name>Zn(2+)</name>
        <dbReference type="ChEBI" id="CHEBI:29105"/>
        <note>catalytic</note>
    </ligand>
</feature>
<comment type="caution">
    <text evidence="15">The sequence shown here is derived from an EMBL/GenBank/DDBJ whole genome shotgun (WGS) entry which is preliminary data.</text>
</comment>
<feature type="binding site" evidence="12">
    <location>
        <position position="134"/>
    </location>
    <ligand>
        <name>Zn(2+)</name>
        <dbReference type="ChEBI" id="CHEBI:29105"/>
        <note>catalytic</note>
    </ligand>
</feature>
<evidence type="ECO:0000256" key="8">
    <source>
        <dbReference type="ARBA" id="ARBA00022833"/>
    </source>
</evidence>
<keyword evidence="10 12" id="KW-0482">Metalloprotease</keyword>
<keyword evidence="3 12" id="KW-1003">Cell membrane</keyword>
<evidence type="ECO:0000256" key="9">
    <source>
        <dbReference type="ARBA" id="ARBA00022989"/>
    </source>
</evidence>
<name>A0A0D2GC86_9BACT</name>
<evidence type="ECO:0000313" key="15">
    <source>
        <dbReference type="EMBL" id="KIX12487.1"/>
    </source>
</evidence>
<evidence type="ECO:0000259" key="14">
    <source>
        <dbReference type="Pfam" id="PF01435"/>
    </source>
</evidence>
<keyword evidence="6 12" id="KW-0479">Metal-binding</keyword>
<dbReference type="PATRIC" id="fig|1429043.3.peg.3995"/>
<evidence type="ECO:0000256" key="11">
    <source>
        <dbReference type="ARBA" id="ARBA00023136"/>
    </source>
</evidence>
<keyword evidence="7 12" id="KW-0378">Hydrolase</keyword>
<dbReference type="GO" id="GO:0008270">
    <property type="term" value="F:zinc ion binding"/>
    <property type="evidence" value="ECO:0007669"/>
    <property type="project" value="UniProtKB-UniRule"/>
</dbReference>
<keyword evidence="8 12" id="KW-0862">Zinc</keyword>
<evidence type="ECO:0000256" key="5">
    <source>
        <dbReference type="ARBA" id="ARBA00022692"/>
    </source>
</evidence>
<dbReference type="STRING" id="1429043.X474_18865"/>
<comment type="similarity">
    <text evidence="2 12">Belongs to the peptidase M48B family.</text>
</comment>
<organism evidence="15 16">
    <name type="scientific">Dethiosulfatarculus sandiegensis</name>
    <dbReference type="NCBI Taxonomy" id="1429043"/>
    <lineage>
        <taxon>Bacteria</taxon>
        <taxon>Pseudomonadati</taxon>
        <taxon>Thermodesulfobacteriota</taxon>
        <taxon>Desulfarculia</taxon>
        <taxon>Desulfarculales</taxon>
        <taxon>Desulfarculaceae</taxon>
        <taxon>Dethiosulfatarculus</taxon>
    </lineage>
</organism>
<keyword evidence="9 12" id="KW-1133">Transmembrane helix</keyword>
<dbReference type="PANTHER" id="PTHR43221:SF1">
    <property type="entry name" value="PROTEASE HTPX"/>
    <property type="match status" value="1"/>
</dbReference>
<evidence type="ECO:0000256" key="2">
    <source>
        <dbReference type="ARBA" id="ARBA00009779"/>
    </source>
</evidence>
<evidence type="ECO:0000256" key="10">
    <source>
        <dbReference type="ARBA" id="ARBA00023049"/>
    </source>
</evidence>
<protein>
    <recommendedName>
        <fullName evidence="12">Protease HtpX homolog</fullName>
        <ecNumber evidence="12">3.4.24.-</ecNumber>
    </recommendedName>
</protein>
<dbReference type="InterPro" id="IPR022919">
    <property type="entry name" value="Pept_M48_protease_HtpX"/>
</dbReference>
<proteinExistence type="inferred from homology"/>
<keyword evidence="5 12" id="KW-0812">Transmembrane</keyword>
<dbReference type="InterPro" id="IPR001915">
    <property type="entry name" value="Peptidase_M48"/>
</dbReference>
<dbReference type="PANTHER" id="PTHR43221">
    <property type="entry name" value="PROTEASE HTPX"/>
    <property type="match status" value="1"/>
</dbReference>
<dbReference type="EC" id="3.4.24.-" evidence="12"/>